<dbReference type="SUPFAM" id="SSF48317">
    <property type="entry name" value="Acid phosphatase/Vanadium-dependent haloperoxidase"/>
    <property type="match status" value="1"/>
</dbReference>
<proteinExistence type="predicted"/>
<feature type="transmembrane region" description="Helical" evidence="1">
    <location>
        <begin position="184"/>
        <end position="204"/>
    </location>
</feature>
<dbReference type="RefSeq" id="WP_241295914.1">
    <property type="nucleotide sequence ID" value="NZ_JAKZGR010000011.1"/>
</dbReference>
<reference evidence="3" key="1">
    <citation type="journal article" date="2019" name="Int. J. Syst. Evol. Microbiol.">
        <title>The Global Catalogue of Microorganisms (GCM) 10K type strain sequencing project: providing services to taxonomists for standard genome sequencing and annotation.</title>
        <authorList>
            <consortium name="The Broad Institute Genomics Platform"/>
            <consortium name="The Broad Institute Genome Sequencing Center for Infectious Disease"/>
            <person name="Wu L."/>
            <person name="Ma J."/>
        </authorList>
    </citation>
    <scope>NUCLEOTIDE SEQUENCE [LARGE SCALE GENOMIC DNA]</scope>
    <source>
        <strain evidence="3">CECT 8551</strain>
    </source>
</reference>
<feature type="transmembrane region" description="Helical" evidence="1">
    <location>
        <begin position="81"/>
        <end position="99"/>
    </location>
</feature>
<dbReference type="InterPro" id="IPR036938">
    <property type="entry name" value="PAP2/HPO_sf"/>
</dbReference>
<keyword evidence="3" id="KW-1185">Reference proteome</keyword>
<feature type="transmembrane region" description="Helical" evidence="1">
    <location>
        <begin position="42"/>
        <end position="60"/>
    </location>
</feature>
<feature type="transmembrane region" description="Helical" evidence="1">
    <location>
        <begin position="12"/>
        <end position="30"/>
    </location>
</feature>
<feature type="transmembrane region" description="Helical" evidence="1">
    <location>
        <begin position="141"/>
        <end position="172"/>
    </location>
</feature>
<evidence type="ECO:0000313" key="2">
    <source>
        <dbReference type="EMBL" id="MFC3975723.1"/>
    </source>
</evidence>
<gene>
    <name evidence="2" type="ORF">ACFOUP_05010</name>
</gene>
<protein>
    <submittedName>
        <fullName evidence="2">PA-phosphatase</fullName>
    </submittedName>
</protein>
<name>A0ABV8EK29_9BACT</name>
<evidence type="ECO:0000313" key="3">
    <source>
        <dbReference type="Proteomes" id="UP001595766"/>
    </source>
</evidence>
<comment type="caution">
    <text evidence="2">The sequence shown here is derived from an EMBL/GenBank/DDBJ whole genome shotgun (WGS) entry which is preliminary data.</text>
</comment>
<organism evidence="2 3">
    <name type="scientific">Belliella kenyensis</name>
    <dbReference type="NCBI Taxonomy" id="1472724"/>
    <lineage>
        <taxon>Bacteria</taxon>
        <taxon>Pseudomonadati</taxon>
        <taxon>Bacteroidota</taxon>
        <taxon>Cytophagia</taxon>
        <taxon>Cytophagales</taxon>
        <taxon>Cyclobacteriaceae</taxon>
        <taxon>Belliella</taxon>
    </lineage>
</organism>
<dbReference type="Proteomes" id="UP001595766">
    <property type="component" value="Unassembled WGS sequence"/>
</dbReference>
<accession>A0ABV8EK29</accession>
<sequence>MYKKISEIISAVFQPLLMPTLIFAFLLFGLPESEFSSGPNRALIFFVIFANTFVIPLAILMVMKLTGTITSLRMSGRKERIMPFSVISLLYMVTAYAFFSKDWMDYKLVYTLLVITICLVLLTGISFFWKISAHMIGAGGLLGFVLASTQMVMGHSLLGYAMGAVLLVGLVGSSRLYLNTHTPLQVWVGFFVGFLICFMSYFLVWGI</sequence>
<keyword evidence="1" id="KW-0812">Transmembrane</keyword>
<dbReference type="EMBL" id="JBHSAV010000016">
    <property type="protein sequence ID" value="MFC3975723.1"/>
    <property type="molecule type" value="Genomic_DNA"/>
</dbReference>
<keyword evidence="1" id="KW-0472">Membrane</keyword>
<feature type="transmembrane region" description="Helical" evidence="1">
    <location>
        <begin position="111"/>
        <end position="129"/>
    </location>
</feature>
<evidence type="ECO:0000256" key="1">
    <source>
        <dbReference type="SAM" id="Phobius"/>
    </source>
</evidence>
<keyword evidence="1" id="KW-1133">Transmembrane helix</keyword>